<evidence type="ECO:0000259" key="2">
    <source>
        <dbReference type="Pfam" id="PF24042"/>
    </source>
</evidence>
<reference evidence="3 4" key="1">
    <citation type="submission" date="2018-10" db="EMBL/GenBank/DDBJ databases">
        <title>Natrarchaeobius chitinivorans gen. nov., sp. nov., and Natrarchaeobius haloalkaliphilus sp. nov., alkaliphilic, chitin-utilizing haloarchaea from hypersaline alkaline lakes.</title>
        <authorList>
            <person name="Sorokin D.Y."/>
            <person name="Elcheninov A.G."/>
            <person name="Kostrikina N.A."/>
            <person name="Bale N.J."/>
            <person name="Sinninghe Damste J.S."/>
            <person name="Khijniak T.V."/>
            <person name="Kublanov I.V."/>
            <person name="Toshchakov S.V."/>
        </authorList>
    </citation>
    <scope>NUCLEOTIDE SEQUENCE [LARGE SCALE GENOMIC DNA]</scope>
    <source>
        <strain evidence="3 4">AArcht-Sl</strain>
    </source>
</reference>
<keyword evidence="4" id="KW-1185">Reference proteome</keyword>
<feature type="domain" description="DUF7347" evidence="1">
    <location>
        <begin position="8"/>
        <end position="91"/>
    </location>
</feature>
<dbReference type="Proteomes" id="UP000273828">
    <property type="component" value="Unassembled WGS sequence"/>
</dbReference>
<protein>
    <submittedName>
        <fullName evidence="3">ArsR family transcriptional regulator</fullName>
    </submittedName>
</protein>
<dbReference type="EMBL" id="REFY01000001">
    <property type="protein sequence ID" value="RQG93321.1"/>
    <property type="molecule type" value="Genomic_DNA"/>
</dbReference>
<accession>A0A3N6MCT6</accession>
<dbReference type="CDD" id="cd00090">
    <property type="entry name" value="HTH_ARSR"/>
    <property type="match status" value="1"/>
</dbReference>
<comment type="caution">
    <text evidence="3">The sequence shown here is derived from an EMBL/GenBank/DDBJ whole genome shotgun (WGS) entry which is preliminary data.</text>
</comment>
<dbReference type="Gene3D" id="1.10.10.10">
    <property type="entry name" value="Winged helix-like DNA-binding domain superfamily/Winged helix DNA-binding domain"/>
    <property type="match status" value="1"/>
</dbReference>
<dbReference type="InterPro" id="IPR055775">
    <property type="entry name" value="DUF7351"/>
</dbReference>
<dbReference type="InterPro" id="IPR011991">
    <property type="entry name" value="ArsR-like_HTH"/>
</dbReference>
<dbReference type="Pfam" id="PF24042">
    <property type="entry name" value="DUF7351"/>
    <property type="match status" value="1"/>
</dbReference>
<gene>
    <name evidence="3" type="ORF">EA462_03070</name>
</gene>
<evidence type="ECO:0000313" key="3">
    <source>
        <dbReference type="EMBL" id="RQG93321.1"/>
    </source>
</evidence>
<feature type="domain" description="DUF7351" evidence="2">
    <location>
        <begin position="110"/>
        <end position="290"/>
    </location>
</feature>
<evidence type="ECO:0000259" key="1">
    <source>
        <dbReference type="Pfam" id="PF24038"/>
    </source>
</evidence>
<evidence type="ECO:0000313" key="4">
    <source>
        <dbReference type="Proteomes" id="UP000273828"/>
    </source>
</evidence>
<proteinExistence type="predicted"/>
<dbReference type="OrthoDB" id="8482at2157"/>
<dbReference type="InterPro" id="IPR055771">
    <property type="entry name" value="DUF7347"/>
</dbReference>
<name>A0A3N6MCT6_9EURY</name>
<dbReference type="AlphaFoldDB" id="A0A3N6MCT6"/>
<dbReference type="Pfam" id="PF24038">
    <property type="entry name" value="DUF7347"/>
    <property type="match status" value="1"/>
</dbReference>
<organism evidence="3 4">
    <name type="scientific">Natrarchaeobius halalkaliphilus</name>
    <dbReference type="NCBI Taxonomy" id="1679091"/>
    <lineage>
        <taxon>Archaea</taxon>
        <taxon>Methanobacteriati</taxon>
        <taxon>Methanobacteriota</taxon>
        <taxon>Stenosarchaea group</taxon>
        <taxon>Halobacteria</taxon>
        <taxon>Halobacteriales</taxon>
        <taxon>Natrialbaceae</taxon>
        <taxon>Natrarchaeobius</taxon>
    </lineage>
</organism>
<dbReference type="InterPro" id="IPR036388">
    <property type="entry name" value="WH-like_DNA-bd_sf"/>
</dbReference>
<sequence length="306" mass="34948">MGVKEPANAVFGLLSDETRVEILRAIAVAESEHENADPSPAELSFSEIYERINVDNTSKLSYHLGELTETFLRKSDDGYSFTHAGEQIVRFLLSGNYEKPADFDPQPTSGTCLYCGETTLIAQLHHQYFQIECASCERPVSAFPITPAQARSWTDNDLVDNVKQKQAIDYEQIRRGTCPECAGRLSTEVARLPESQRTETIRHLVVDRCRECLRRYNSPLTYRVAYHPASVAFHWDRGIDITSKGLWELHGHVYEGRWVSERISTDPDEYEIVLRYDGDILRIRLDSYATITHTERARSRDVADQE</sequence>